<dbReference type="KEGG" id="atp:ATR_0562"/>
<evidence type="ECO:0000313" key="4">
    <source>
        <dbReference type="EMBL" id="RXJ89590.1"/>
    </source>
</evidence>
<reference evidence="3 5" key="2">
    <citation type="submission" date="2018-07" db="EMBL/GenBank/DDBJ databases">
        <title>Complete genome of the Arcobacter trophiarum type strain LMG 25534.</title>
        <authorList>
            <person name="Miller W.G."/>
            <person name="Yee E."/>
        </authorList>
    </citation>
    <scope>NUCLEOTIDE SEQUENCE [LARGE SCALE GENOMIC DNA]</scope>
    <source>
        <strain evidence="3 5">LMG 25534</strain>
    </source>
</reference>
<feature type="chain" id="PRO_5042016654" evidence="1">
    <location>
        <begin position="20"/>
        <end position="186"/>
    </location>
</feature>
<gene>
    <name evidence="3" type="ORF">ATR_0562</name>
    <name evidence="4" type="ORF">CRU87_09060</name>
</gene>
<evidence type="ECO:0000313" key="3">
    <source>
        <dbReference type="EMBL" id="AXK48435.1"/>
    </source>
</evidence>
<proteinExistence type="predicted"/>
<sequence>MKKIILYLFFTSLIFTGCAKNSNIVSNILSNEPTLKVGVKKALITEKPDAKSQIVAEVKINEELKIIKSKDDSQWYKVLTPNKQGYIPKSSLVEESFLDLFSDSASTLWEVVKDKNSNQKTTFDSNGKNWSNEERAEKSVKNFGNSKSQLDFNSKYTIEEIESLLTSSNNNSNIQLSNFRKEGGLK</sequence>
<evidence type="ECO:0000313" key="5">
    <source>
        <dbReference type="Proteomes" id="UP000254504"/>
    </source>
</evidence>
<dbReference type="Proteomes" id="UP000289132">
    <property type="component" value="Unassembled WGS sequence"/>
</dbReference>
<dbReference type="AlphaFoldDB" id="A0AAD0VM22"/>
<feature type="domain" description="SH3b" evidence="2">
    <location>
        <begin position="46"/>
        <end position="92"/>
    </location>
</feature>
<evidence type="ECO:0000259" key="2">
    <source>
        <dbReference type="Pfam" id="PF08239"/>
    </source>
</evidence>
<dbReference type="Pfam" id="PF08239">
    <property type="entry name" value="SH3_3"/>
    <property type="match status" value="1"/>
</dbReference>
<evidence type="ECO:0000313" key="6">
    <source>
        <dbReference type="Proteomes" id="UP000289132"/>
    </source>
</evidence>
<evidence type="ECO:0000256" key="1">
    <source>
        <dbReference type="SAM" id="SignalP"/>
    </source>
</evidence>
<dbReference type="EMBL" id="PDKD01000020">
    <property type="protein sequence ID" value="RXJ89590.1"/>
    <property type="molecule type" value="Genomic_DNA"/>
</dbReference>
<reference evidence="4 6" key="1">
    <citation type="submission" date="2017-10" db="EMBL/GenBank/DDBJ databases">
        <title>Genomics of the genus Arcobacter.</title>
        <authorList>
            <person name="Perez-Cataluna A."/>
            <person name="Figueras M.J."/>
        </authorList>
    </citation>
    <scope>NUCLEOTIDE SEQUENCE [LARGE SCALE GENOMIC DNA]</scope>
    <source>
        <strain evidence="4 6">LMG 25534</strain>
    </source>
</reference>
<dbReference type="Gene3D" id="2.30.30.40">
    <property type="entry name" value="SH3 Domains"/>
    <property type="match status" value="1"/>
</dbReference>
<dbReference type="PROSITE" id="PS51257">
    <property type="entry name" value="PROKAR_LIPOPROTEIN"/>
    <property type="match status" value="1"/>
</dbReference>
<protein>
    <submittedName>
        <fullName evidence="3">SH3 domain-containing protein</fullName>
    </submittedName>
</protein>
<keyword evidence="1" id="KW-0732">Signal</keyword>
<dbReference type="InterPro" id="IPR003646">
    <property type="entry name" value="SH3-like_bac-type"/>
</dbReference>
<organism evidence="3 5">
    <name type="scientific">Aliarcobacter trophiarum LMG 25534</name>
    <dbReference type="NCBI Taxonomy" id="1032241"/>
    <lineage>
        <taxon>Bacteria</taxon>
        <taxon>Pseudomonadati</taxon>
        <taxon>Campylobacterota</taxon>
        <taxon>Epsilonproteobacteria</taxon>
        <taxon>Campylobacterales</taxon>
        <taxon>Arcobacteraceae</taxon>
        <taxon>Aliarcobacter</taxon>
    </lineage>
</organism>
<dbReference type="EMBL" id="CP031367">
    <property type="protein sequence ID" value="AXK48435.1"/>
    <property type="molecule type" value="Genomic_DNA"/>
</dbReference>
<dbReference type="RefSeq" id="WP_115427969.1">
    <property type="nucleotide sequence ID" value="NZ_CP031367.1"/>
</dbReference>
<feature type="signal peptide" evidence="1">
    <location>
        <begin position="1"/>
        <end position="19"/>
    </location>
</feature>
<keyword evidence="6" id="KW-1185">Reference proteome</keyword>
<name>A0AAD0VM22_9BACT</name>
<accession>A0AAD0VM22</accession>
<dbReference type="Proteomes" id="UP000254504">
    <property type="component" value="Chromosome"/>
</dbReference>